<dbReference type="EMBL" id="JYDH01000106">
    <property type="protein sequence ID" value="KRY32021.1"/>
    <property type="molecule type" value="Genomic_DNA"/>
</dbReference>
<proteinExistence type="predicted"/>
<protein>
    <submittedName>
        <fullName evidence="1">Uncharacterized protein</fullName>
    </submittedName>
</protein>
<dbReference type="InParanoid" id="A0A0V1B4Q9"/>
<accession>A0A0V1B4Q9</accession>
<organism evidence="1 2">
    <name type="scientific">Trichinella spiralis</name>
    <name type="common">Trichina worm</name>
    <dbReference type="NCBI Taxonomy" id="6334"/>
    <lineage>
        <taxon>Eukaryota</taxon>
        <taxon>Metazoa</taxon>
        <taxon>Ecdysozoa</taxon>
        <taxon>Nematoda</taxon>
        <taxon>Enoplea</taxon>
        <taxon>Dorylaimia</taxon>
        <taxon>Trichinellida</taxon>
        <taxon>Trichinellidae</taxon>
        <taxon>Trichinella</taxon>
    </lineage>
</organism>
<evidence type="ECO:0000313" key="1">
    <source>
        <dbReference type="EMBL" id="KRY32021.1"/>
    </source>
</evidence>
<gene>
    <name evidence="1" type="ORF">T01_6866</name>
</gene>
<evidence type="ECO:0000313" key="2">
    <source>
        <dbReference type="Proteomes" id="UP000054776"/>
    </source>
</evidence>
<keyword evidence="2" id="KW-1185">Reference proteome</keyword>
<name>A0A0V1B4Q9_TRISP</name>
<comment type="caution">
    <text evidence="1">The sequence shown here is derived from an EMBL/GenBank/DDBJ whole genome shotgun (WGS) entry which is preliminary data.</text>
</comment>
<reference evidence="1 2" key="1">
    <citation type="submission" date="2015-01" db="EMBL/GenBank/DDBJ databases">
        <title>Evolution of Trichinella species and genotypes.</title>
        <authorList>
            <person name="Korhonen P.K."/>
            <person name="Edoardo P."/>
            <person name="Giuseppe L.R."/>
            <person name="Gasser R.B."/>
        </authorList>
    </citation>
    <scope>NUCLEOTIDE SEQUENCE [LARGE SCALE GENOMIC DNA]</scope>
    <source>
        <strain evidence="1">ISS3</strain>
    </source>
</reference>
<dbReference type="Proteomes" id="UP000054776">
    <property type="component" value="Unassembled WGS sequence"/>
</dbReference>
<dbReference type="AlphaFoldDB" id="A0A0V1B4Q9"/>
<sequence length="88" mass="10098">MKFQLKVIKKTAELNSYVNFHFVPSFSSTGQRLEKISYSSNLYIWEIFPNPYGQTSFSKIPSSYLTIKLLLVNMVLEVSQSNNSALHC</sequence>